<keyword evidence="8 9" id="KW-0386">Hypusine biosynthesis</keyword>
<dbReference type="Proteomes" id="UP000078595">
    <property type="component" value="Chromosome 5"/>
</dbReference>
<comment type="cofactor">
    <cofactor evidence="9">
        <name>Fe(2+)</name>
        <dbReference type="ChEBI" id="CHEBI:29033"/>
    </cofactor>
    <text evidence="9">Binds 2 Fe(2+) ions per subunit.</text>
</comment>
<dbReference type="Pfam" id="PF13646">
    <property type="entry name" value="HEAT_2"/>
    <property type="match status" value="2"/>
</dbReference>
<keyword evidence="6 9" id="KW-0408">Iron</keyword>
<comment type="catalytic activity">
    <reaction evidence="1 9">
        <text>[eIF5A protein]-deoxyhypusine + AH2 + O2 = [eIF5A protein]-hypusine + A + H2O</text>
        <dbReference type="Rhea" id="RHEA:14101"/>
        <dbReference type="Rhea" id="RHEA-COMP:10144"/>
        <dbReference type="Rhea" id="RHEA-COMP:12592"/>
        <dbReference type="ChEBI" id="CHEBI:13193"/>
        <dbReference type="ChEBI" id="CHEBI:15377"/>
        <dbReference type="ChEBI" id="CHEBI:15379"/>
        <dbReference type="ChEBI" id="CHEBI:17499"/>
        <dbReference type="ChEBI" id="CHEBI:82657"/>
        <dbReference type="ChEBI" id="CHEBI:91175"/>
        <dbReference type="EC" id="1.14.99.29"/>
    </reaction>
</comment>
<keyword evidence="3 9" id="KW-0479">Metal-binding</keyword>
<dbReference type="GO" id="GO:0019135">
    <property type="term" value="F:deoxyhypusine monooxygenase activity"/>
    <property type="evidence" value="ECO:0007669"/>
    <property type="project" value="UniProtKB-UniRule"/>
</dbReference>
<dbReference type="RefSeq" id="XP_018262750.1">
    <property type="nucleotide sequence ID" value="XM_018407539.1"/>
</dbReference>
<keyword evidence="5 9" id="KW-0560">Oxidoreductase</keyword>
<dbReference type="UniPathway" id="UPA00354"/>
<comment type="subcellular location">
    <subcellularLocation>
        <location evidence="9">Cytoplasm</location>
    </subcellularLocation>
    <subcellularLocation>
        <location evidence="9">Nucleus</location>
    </subcellularLocation>
</comment>
<keyword evidence="4" id="KW-0677">Repeat</keyword>
<dbReference type="PANTHER" id="PTHR12697:SF5">
    <property type="entry name" value="DEOXYHYPUSINE HYDROXYLASE"/>
    <property type="match status" value="1"/>
</dbReference>
<dbReference type="InterPro" id="IPR011989">
    <property type="entry name" value="ARM-like"/>
</dbReference>
<accession>A0A1A6A4E1</accession>
<dbReference type="EC" id="1.14.99.29" evidence="9"/>
<organism evidence="10">
    <name type="scientific">Kwoniella dejecticola CBS 10117</name>
    <dbReference type="NCBI Taxonomy" id="1296121"/>
    <lineage>
        <taxon>Eukaryota</taxon>
        <taxon>Fungi</taxon>
        <taxon>Dikarya</taxon>
        <taxon>Basidiomycota</taxon>
        <taxon>Agaricomycotina</taxon>
        <taxon>Tremellomycetes</taxon>
        <taxon>Tremellales</taxon>
        <taxon>Cryptococcaceae</taxon>
        <taxon>Kwoniella</taxon>
    </lineage>
</organism>
<dbReference type="InterPro" id="IPR016024">
    <property type="entry name" value="ARM-type_fold"/>
</dbReference>
<feature type="binding site" evidence="9">
    <location>
        <position position="97"/>
    </location>
    <ligand>
        <name>Fe cation</name>
        <dbReference type="ChEBI" id="CHEBI:24875"/>
        <label>1</label>
    </ligand>
</feature>
<reference evidence="10" key="1">
    <citation type="submission" date="2013-07" db="EMBL/GenBank/DDBJ databases">
        <title>The Genome Sequence of Cryptococcus dejecticola CBS10117.</title>
        <authorList>
            <consortium name="The Broad Institute Genome Sequencing Platform"/>
            <person name="Cuomo C."/>
            <person name="Litvintseva A."/>
            <person name="Chen Y."/>
            <person name="Heitman J."/>
            <person name="Sun S."/>
            <person name="Springer D."/>
            <person name="Dromer F."/>
            <person name="Young S.K."/>
            <person name="Zeng Q."/>
            <person name="Gargeya S."/>
            <person name="Fitzgerald M."/>
            <person name="Abouelleil A."/>
            <person name="Alvarado L."/>
            <person name="Berlin A.M."/>
            <person name="Chapman S.B."/>
            <person name="Dewar J."/>
            <person name="Goldberg J."/>
            <person name="Griggs A."/>
            <person name="Gujja S."/>
            <person name="Hansen M."/>
            <person name="Howarth C."/>
            <person name="Imamovic A."/>
            <person name="Larimer J."/>
            <person name="McCowan C."/>
            <person name="Murphy C."/>
            <person name="Pearson M."/>
            <person name="Priest M."/>
            <person name="Roberts A."/>
            <person name="Saif S."/>
            <person name="Shea T."/>
            <person name="Sykes S."/>
            <person name="Wortman J."/>
            <person name="Nusbaum C."/>
            <person name="Birren B."/>
        </authorList>
    </citation>
    <scope>NUCLEOTIDE SEQUENCE [LARGE SCALE GENOMIC DNA]</scope>
    <source>
        <strain evidence="10">CBS 10117</strain>
    </source>
</reference>
<dbReference type="GO" id="GO:0046872">
    <property type="term" value="F:metal ion binding"/>
    <property type="evidence" value="ECO:0007669"/>
    <property type="project" value="UniProtKB-KW"/>
</dbReference>
<evidence type="ECO:0000256" key="7">
    <source>
        <dbReference type="ARBA" id="ARBA00023033"/>
    </source>
</evidence>
<evidence type="ECO:0000256" key="2">
    <source>
        <dbReference type="ARBA" id="ARBA00005041"/>
    </source>
</evidence>
<comment type="similarity">
    <text evidence="9">Belongs to the deoxyhypusine hydroxylase family.</text>
</comment>
<dbReference type="HAMAP" id="MF_03101">
    <property type="entry name" value="Deoxyhypusine_hydroxylase"/>
    <property type="match status" value="1"/>
</dbReference>
<dbReference type="SUPFAM" id="SSF48371">
    <property type="entry name" value="ARM repeat"/>
    <property type="match status" value="1"/>
</dbReference>
<reference evidence="11" key="2">
    <citation type="submission" date="2013-07" db="EMBL/GenBank/DDBJ databases">
        <authorList>
            <consortium name="The Broad Institute Genome Sequencing Platform"/>
            <person name="Cuomo C."/>
            <person name="Litvintseva A."/>
            <person name="Chen Y."/>
            <person name="Heitman J."/>
            <person name="Sun S."/>
            <person name="Springer D."/>
            <person name="Dromer F."/>
            <person name="Young S.K."/>
            <person name="Zeng Q."/>
            <person name="Gargeya S."/>
            <person name="Fitzgerald M."/>
            <person name="Abouelleil A."/>
            <person name="Alvarado L."/>
            <person name="Berlin A.M."/>
            <person name="Chapman S.B."/>
            <person name="Dewar J."/>
            <person name="Goldberg J."/>
            <person name="Griggs A."/>
            <person name="Gujja S."/>
            <person name="Hansen M."/>
            <person name="Howarth C."/>
            <person name="Imamovic A."/>
            <person name="Larimer J."/>
            <person name="McCowan C."/>
            <person name="Murphy C."/>
            <person name="Pearson M."/>
            <person name="Priest M."/>
            <person name="Roberts A."/>
            <person name="Saif S."/>
            <person name="Shea T."/>
            <person name="Sykes S."/>
            <person name="Wortman J."/>
            <person name="Nusbaum C."/>
            <person name="Birren B."/>
        </authorList>
    </citation>
    <scope>NUCLEOTIDE SEQUENCE</scope>
    <source>
        <strain evidence="11">CBS 10117</strain>
    </source>
</reference>
<dbReference type="SMART" id="SM00567">
    <property type="entry name" value="EZ_HEAT"/>
    <property type="match status" value="6"/>
</dbReference>
<dbReference type="STRING" id="1296121.A0A1A6A4E1"/>
<feature type="binding site" evidence="9">
    <location>
        <position position="256"/>
    </location>
    <ligand>
        <name>Fe cation</name>
        <dbReference type="ChEBI" id="CHEBI:24875"/>
        <label>2</label>
    </ligand>
</feature>
<evidence type="ECO:0000256" key="1">
    <source>
        <dbReference type="ARBA" id="ARBA00000068"/>
    </source>
</evidence>
<name>A0A1A6A4E1_9TREE</name>
<feature type="binding site" evidence="9">
    <location>
        <position position="255"/>
    </location>
    <ligand>
        <name>Fe cation</name>
        <dbReference type="ChEBI" id="CHEBI:24875"/>
        <label>2</label>
    </ligand>
</feature>
<dbReference type="OrthoDB" id="421002at2759"/>
<proteinExistence type="inferred from homology"/>
<feature type="binding site" evidence="9">
    <location>
        <position position="62"/>
    </location>
    <ligand>
        <name>Fe cation</name>
        <dbReference type="ChEBI" id="CHEBI:24875"/>
        <label>1</label>
    </ligand>
</feature>
<gene>
    <name evidence="9" type="primary">LIA1</name>
    <name evidence="10" type="ORF">I303_04230</name>
    <name evidence="11" type="ORF">I303_104789</name>
</gene>
<sequence>MSSVQVTPEQLSVLKATLLNTSGQTPLHERFRSLFMLKAVGGDEVVDIIAEGFKDPSPLLKHELAYVLGQLSNLRALPVLNAVLDNSDGQHCSMVRHEAAEALGALSQLESIPTLSKYLDDPSREVRETCEIAVKKIEFDNSPEGKARQLNPDFPTIDPAPSATPIGDVSIPSLRTDLLNTSLPLFERYRAMFALRDFGANSKEAVEALADGFGDGSALFRHEVAYIFGQLSSPYSIPSLLSRLRDPKEDDMVRHEAAEALGGIASDGVEGEDQSKLPTDQQLPEGGVLAVLREWAVKQDAPIVVRESCQVAIDMWEYENSTDQFNPLDSLTASASHDKVNSTGMERSAHAAVAAMSSASVSA</sequence>
<dbReference type="InterPro" id="IPR004155">
    <property type="entry name" value="PBS_lyase_HEAT"/>
</dbReference>
<keyword evidence="9" id="KW-0963">Cytoplasm</keyword>
<keyword evidence="12" id="KW-1185">Reference proteome</keyword>
<dbReference type="KEGG" id="kdj:28967929"/>
<dbReference type="Gene3D" id="1.25.10.10">
    <property type="entry name" value="Leucine-rich Repeat Variant"/>
    <property type="match status" value="2"/>
</dbReference>
<dbReference type="AlphaFoldDB" id="A0A1A6A4E1"/>
<evidence type="ECO:0000313" key="10">
    <source>
        <dbReference type="EMBL" id="OBR84908.1"/>
    </source>
</evidence>
<keyword evidence="7 9" id="KW-0503">Monooxygenase</keyword>
<keyword evidence="9" id="KW-0539">Nucleus</keyword>
<feature type="binding site" evidence="9">
    <location>
        <position position="98"/>
    </location>
    <ligand>
        <name>Fe cation</name>
        <dbReference type="ChEBI" id="CHEBI:24875"/>
        <label>1</label>
    </ligand>
</feature>
<feature type="binding site" evidence="9">
    <location>
        <position position="63"/>
    </location>
    <ligand>
        <name>Fe cation</name>
        <dbReference type="ChEBI" id="CHEBI:24875"/>
        <label>1</label>
    </ligand>
</feature>
<reference evidence="11" key="3">
    <citation type="submission" date="2024-02" db="EMBL/GenBank/DDBJ databases">
        <title>Comparative genomics of Cryptococcus and Kwoniella reveals pathogenesis evolution and contrasting modes of karyotype evolution via chromosome fusion or intercentromeric recombination.</title>
        <authorList>
            <person name="Coelho M.A."/>
            <person name="David-Palma M."/>
            <person name="Shea T."/>
            <person name="Bowers K."/>
            <person name="McGinley-Smith S."/>
            <person name="Mohammad A.W."/>
            <person name="Gnirke A."/>
            <person name="Yurkov A.M."/>
            <person name="Nowrousian M."/>
            <person name="Sun S."/>
            <person name="Cuomo C.A."/>
            <person name="Heitman J."/>
        </authorList>
    </citation>
    <scope>NUCLEOTIDE SEQUENCE</scope>
    <source>
        <strain evidence="11">CBS 10117</strain>
    </source>
</reference>
<feature type="binding site" evidence="9">
    <location>
        <position position="223"/>
    </location>
    <ligand>
        <name>Fe cation</name>
        <dbReference type="ChEBI" id="CHEBI:24875"/>
        <label>2</label>
    </ligand>
</feature>
<feature type="binding site" evidence="9">
    <location>
        <position position="222"/>
    </location>
    <ligand>
        <name>Fe cation</name>
        <dbReference type="ChEBI" id="CHEBI:24875"/>
        <label>2</label>
    </ligand>
</feature>
<evidence type="ECO:0000313" key="11">
    <source>
        <dbReference type="EMBL" id="WWC62194.1"/>
    </source>
</evidence>
<evidence type="ECO:0000256" key="3">
    <source>
        <dbReference type="ARBA" id="ARBA00022723"/>
    </source>
</evidence>
<evidence type="ECO:0000256" key="5">
    <source>
        <dbReference type="ARBA" id="ARBA00023002"/>
    </source>
</evidence>
<dbReference type="EMBL" id="KI894031">
    <property type="protein sequence ID" value="OBR84908.1"/>
    <property type="molecule type" value="Genomic_DNA"/>
</dbReference>
<evidence type="ECO:0000313" key="12">
    <source>
        <dbReference type="Proteomes" id="UP000078595"/>
    </source>
</evidence>
<dbReference type="VEuPathDB" id="FungiDB:I303_04230"/>
<evidence type="ECO:0000256" key="8">
    <source>
        <dbReference type="ARBA" id="ARBA00023256"/>
    </source>
</evidence>
<dbReference type="InterPro" id="IPR027517">
    <property type="entry name" value="Deoxyhypusine_hydroxylase"/>
</dbReference>
<evidence type="ECO:0000256" key="4">
    <source>
        <dbReference type="ARBA" id="ARBA00022737"/>
    </source>
</evidence>
<evidence type="ECO:0000256" key="6">
    <source>
        <dbReference type="ARBA" id="ARBA00023004"/>
    </source>
</evidence>
<dbReference type="GO" id="GO:0005634">
    <property type="term" value="C:nucleus"/>
    <property type="evidence" value="ECO:0007669"/>
    <property type="project" value="UniProtKB-SubCell"/>
</dbReference>
<dbReference type="GeneID" id="28967929"/>
<dbReference type="EMBL" id="CP144534">
    <property type="protein sequence ID" value="WWC62194.1"/>
    <property type="molecule type" value="Genomic_DNA"/>
</dbReference>
<dbReference type="PANTHER" id="PTHR12697">
    <property type="entry name" value="PBS LYASE HEAT-LIKE PROTEIN"/>
    <property type="match status" value="1"/>
</dbReference>
<protein>
    <recommendedName>
        <fullName evidence="9">Deoxyhypusine hydroxylase</fullName>
        <shortName evidence="9">DOHH</shortName>
        <ecNumber evidence="9">1.14.99.29</ecNumber>
    </recommendedName>
    <alternativeName>
        <fullName evidence="9">Deoxyhypusine dioxygenase</fullName>
    </alternativeName>
    <alternativeName>
        <fullName evidence="9">Deoxyhypusine monooxygenase</fullName>
    </alternativeName>
</protein>
<comment type="function">
    <text evidence="9">Catalyzes the hydroxylation of the N(6)-(4-aminobutyl)-L-lysine intermediate to form hypusine, an essential post-translational modification only found in mature eIF-5A factor.</text>
</comment>
<dbReference type="GO" id="GO:0005737">
    <property type="term" value="C:cytoplasm"/>
    <property type="evidence" value="ECO:0007669"/>
    <property type="project" value="UniProtKB-SubCell"/>
</dbReference>
<evidence type="ECO:0000256" key="9">
    <source>
        <dbReference type="HAMAP-Rule" id="MF_03101"/>
    </source>
</evidence>
<comment type="pathway">
    <text evidence="2 9">Protein modification; eIF5A hypusination.</text>
</comment>